<comment type="caution">
    <text evidence="3">The sequence shown here is derived from an EMBL/GenBank/DDBJ whole genome shotgun (WGS) entry which is preliminary data.</text>
</comment>
<dbReference type="PANTHER" id="PTHR24148">
    <property type="entry name" value="ANKYRIN REPEAT DOMAIN-CONTAINING PROTEIN 39 HOMOLOG-RELATED"/>
    <property type="match status" value="1"/>
</dbReference>
<dbReference type="Pfam" id="PF06985">
    <property type="entry name" value="HET"/>
    <property type="match status" value="1"/>
</dbReference>
<evidence type="ECO:0000259" key="2">
    <source>
        <dbReference type="Pfam" id="PF06985"/>
    </source>
</evidence>
<dbReference type="Pfam" id="PF26639">
    <property type="entry name" value="Het-6_barrel"/>
    <property type="match status" value="1"/>
</dbReference>
<organism evidence="3 4">
    <name type="scientific">Echria macrotheca</name>
    <dbReference type="NCBI Taxonomy" id="438768"/>
    <lineage>
        <taxon>Eukaryota</taxon>
        <taxon>Fungi</taxon>
        <taxon>Dikarya</taxon>
        <taxon>Ascomycota</taxon>
        <taxon>Pezizomycotina</taxon>
        <taxon>Sordariomycetes</taxon>
        <taxon>Sordariomycetidae</taxon>
        <taxon>Sordariales</taxon>
        <taxon>Schizotheciaceae</taxon>
        <taxon>Echria</taxon>
    </lineage>
</organism>
<feature type="region of interest" description="Disordered" evidence="1">
    <location>
        <begin position="121"/>
        <end position="146"/>
    </location>
</feature>
<name>A0AAJ0FGC0_9PEZI</name>
<evidence type="ECO:0000256" key="1">
    <source>
        <dbReference type="SAM" id="MobiDB-lite"/>
    </source>
</evidence>
<accession>A0AAJ0FGC0</accession>
<feature type="compositionally biased region" description="Basic and acidic residues" evidence="1">
    <location>
        <begin position="131"/>
        <end position="146"/>
    </location>
</feature>
<dbReference type="PANTHER" id="PTHR24148:SF64">
    <property type="entry name" value="HETEROKARYON INCOMPATIBILITY DOMAIN-CONTAINING PROTEIN"/>
    <property type="match status" value="1"/>
</dbReference>
<reference evidence="3" key="1">
    <citation type="submission" date="2023-06" db="EMBL/GenBank/DDBJ databases">
        <title>Genome-scale phylogeny and comparative genomics of the fungal order Sordariales.</title>
        <authorList>
            <consortium name="Lawrence Berkeley National Laboratory"/>
            <person name="Hensen N."/>
            <person name="Bonometti L."/>
            <person name="Westerberg I."/>
            <person name="Brannstrom I.O."/>
            <person name="Guillou S."/>
            <person name="Cros-Aarteil S."/>
            <person name="Calhoun S."/>
            <person name="Haridas S."/>
            <person name="Kuo A."/>
            <person name="Mondo S."/>
            <person name="Pangilinan J."/>
            <person name="Riley R."/>
            <person name="Labutti K."/>
            <person name="Andreopoulos B."/>
            <person name="Lipzen A."/>
            <person name="Chen C."/>
            <person name="Yanf M."/>
            <person name="Daum C."/>
            <person name="Ng V."/>
            <person name="Clum A."/>
            <person name="Steindorff A."/>
            <person name="Ohm R."/>
            <person name="Martin F."/>
            <person name="Silar P."/>
            <person name="Natvig D."/>
            <person name="Lalanne C."/>
            <person name="Gautier V."/>
            <person name="Ament-Velasquez S.L."/>
            <person name="Kruys A."/>
            <person name="Hutchinson M.I."/>
            <person name="Powell A.J."/>
            <person name="Barry K."/>
            <person name="Miller A.N."/>
            <person name="Grigoriev I.V."/>
            <person name="Debuchy R."/>
            <person name="Gladieux P."/>
            <person name="Thoren M.H."/>
            <person name="Johannesson H."/>
        </authorList>
    </citation>
    <scope>NUCLEOTIDE SEQUENCE</scope>
    <source>
        <strain evidence="3">PSN4</strain>
    </source>
</reference>
<dbReference type="InterPro" id="IPR010730">
    <property type="entry name" value="HET"/>
</dbReference>
<dbReference type="AlphaFoldDB" id="A0AAJ0FGC0"/>
<evidence type="ECO:0000313" key="4">
    <source>
        <dbReference type="Proteomes" id="UP001239445"/>
    </source>
</evidence>
<protein>
    <submittedName>
        <fullName evidence="3">Heterokaryon incompatibility protein-domain-containing protein</fullName>
    </submittedName>
</protein>
<dbReference type="Proteomes" id="UP001239445">
    <property type="component" value="Unassembled WGS sequence"/>
</dbReference>
<proteinExistence type="predicted"/>
<feature type="domain" description="Heterokaryon incompatibility" evidence="2">
    <location>
        <begin position="142"/>
        <end position="286"/>
    </location>
</feature>
<gene>
    <name evidence="3" type="ORF">QBC47DRAFT_438331</name>
</gene>
<sequence>MTTGKEKQYTYDPLPSPQAIRLLRVDTTGKKTSTPGCTIETFPSPEEAPRYTALSYTWGSARNGDGLTPERTAIVEVLGPEVDGDEKRVVRVSENLVRALLSSEMMSYVSSSFLSTGSGVSGCHGSTAGVDEEKKAEPDEGKEAKETLENERAGYLWADAICLNQDDPLERASQVARMHEIYSGAARVVVWLGAADARSESAFRLLDDLSPRFERIVANADALGPVQHQGSCPVEAEAYKNPLQWHYAHPLFWTRAGRLPLSGPESAAVASFFYRKWFERAWVIQEIIQAQGDVVVVCGDNLSITWDKVRIVAEWMGYSDFASTIQRPVSHSSDDTPVFVPGSGILIMEQLKAAKQMWSATLSRAAPGALVNPYWDAIFFKALPMKIDTVRMYCATDPRDRIYIPVALARHAIGGQPMPDDSAARALLPDYTVPASQIFLTAATLIIQHEKNLDMLMHVEVPPLRNLTDLPSWVPDFSQGKIWPLCMRDKKQHGCMHGSAHIACDAVVDGRVLRCKGIRVDQVAIPSLESLAHETEQNSPPSECILRLRFLLSLGDTYPVDDIPVLQAYVLTYFGGGAPPTIANEYRSTLLELLLHEISTSPEFTSILTAYATENNHTTSSPQKALADLAALLQEDKNQTTPLPPILTSHPLPFLLNTLATRHPNTIPTFSFLTTWHAFRACANRKHTYVSLSNTITQLDFGPDGPPPFAQRARDDTETFMAEFFAKIPDSHHAQRLKAHRVATASSSLGTSRLGYIGLLPLSTRRDDEIWLLAGCTAPVILRRMPDTATDTYTLVGKAYVHGLMAGEYWTKPRGELESITIA</sequence>
<keyword evidence="4" id="KW-1185">Reference proteome</keyword>
<dbReference type="EMBL" id="MU839828">
    <property type="protein sequence ID" value="KAK1759975.1"/>
    <property type="molecule type" value="Genomic_DNA"/>
</dbReference>
<evidence type="ECO:0000313" key="3">
    <source>
        <dbReference type="EMBL" id="KAK1759975.1"/>
    </source>
</evidence>
<dbReference type="InterPro" id="IPR052895">
    <property type="entry name" value="HetReg/Transcr_Mod"/>
</dbReference>